<evidence type="ECO:0000313" key="4">
    <source>
        <dbReference type="Proteomes" id="UP000179807"/>
    </source>
</evidence>
<reference evidence="3" key="1">
    <citation type="submission" date="2016-10" db="EMBL/GenBank/DDBJ databases">
        <authorList>
            <person name="Benchimol M."/>
            <person name="Almeida L.G."/>
            <person name="Vasconcelos A.T."/>
            <person name="Perreira-Neves A."/>
            <person name="Rosa I.A."/>
            <person name="Tasca T."/>
            <person name="Bogo M.R."/>
            <person name="de Souza W."/>
        </authorList>
    </citation>
    <scope>NUCLEOTIDE SEQUENCE [LARGE SCALE GENOMIC DNA]</scope>
    <source>
        <strain evidence="3">K</strain>
    </source>
</reference>
<keyword evidence="4" id="KW-1185">Reference proteome</keyword>
<protein>
    <submittedName>
        <fullName evidence="3">Uncharacterized protein</fullName>
    </submittedName>
</protein>
<evidence type="ECO:0000313" key="3">
    <source>
        <dbReference type="EMBL" id="OHT06832.1"/>
    </source>
</evidence>
<comment type="caution">
    <text evidence="3">The sequence shown here is derived from an EMBL/GenBank/DDBJ whole genome shotgun (WGS) entry which is preliminary data.</text>
</comment>
<dbReference type="VEuPathDB" id="TrichDB:TRFO_25079"/>
<dbReference type="Proteomes" id="UP000179807">
    <property type="component" value="Unassembled WGS sequence"/>
</dbReference>
<gene>
    <name evidence="3" type="ORF">TRFO_25079</name>
</gene>
<proteinExistence type="predicted"/>
<accession>A0A1J4K7H0</accession>
<dbReference type="RefSeq" id="XP_068359968.1">
    <property type="nucleotide sequence ID" value="XM_068504121.1"/>
</dbReference>
<dbReference type="GeneID" id="94838825"/>
<dbReference type="AlphaFoldDB" id="A0A1J4K7H0"/>
<evidence type="ECO:0000256" key="1">
    <source>
        <dbReference type="SAM" id="Coils"/>
    </source>
</evidence>
<dbReference type="EMBL" id="MLAK01000714">
    <property type="protein sequence ID" value="OHT06832.1"/>
    <property type="molecule type" value="Genomic_DNA"/>
</dbReference>
<keyword evidence="1" id="KW-0175">Coiled coil</keyword>
<organism evidence="3 4">
    <name type="scientific">Tritrichomonas foetus</name>
    <dbReference type="NCBI Taxonomy" id="1144522"/>
    <lineage>
        <taxon>Eukaryota</taxon>
        <taxon>Metamonada</taxon>
        <taxon>Parabasalia</taxon>
        <taxon>Tritrichomonadida</taxon>
        <taxon>Tritrichomonadidae</taxon>
        <taxon>Tritrichomonas</taxon>
    </lineage>
</organism>
<feature type="coiled-coil region" evidence="1">
    <location>
        <begin position="91"/>
        <end position="125"/>
    </location>
</feature>
<name>A0A1J4K7H0_9EUKA</name>
<evidence type="ECO:0000256" key="2">
    <source>
        <dbReference type="SAM" id="MobiDB-lite"/>
    </source>
</evidence>
<feature type="region of interest" description="Disordered" evidence="2">
    <location>
        <begin position="260"/>
        <end position="300"/>
    </location>
</feature>
<feature type="region of interest" description="Disordered" evidence="2">
    <location>
        <begin position="1"/>
        <end position="24"/>
    </location>
</feature>
<sequence length="300" mass="34633">MNSSPHSKSKNTHQKGQAHPTTPAENFELKSLNIELHLWAQTYHEVVKLFTSIIPAPESVPKSSSDMRSILLQMCKDVVKVAENPKISKDYQDLLELFNGCQKQIAELKNKCNKIDENISMTIEQSNYMQDRPEKSLLSKRLSNLDDLLSREIKMNRKYLPSNFDFCLKDEEVEDKPNEPLKRFDSTVMNISSSPRKRKSVFPAVAELLSPSFNDKMRRDPIMQKNMNTSNINISSSFVQNRTQVDASAINETHQSPVTMTKTVKSKSRNHSKSHEFNEEIPFCKKPVNRYSQNRRSRKR</sequence>